<sequence>MNKSTLVACSFALMALVLIVACNESKPKTQMEASEKSAAISVITREAGSGTRDAFTELVGTIVKENGKKKDITTKEALTIDGTQGVMSTVAGNEYAIGYISLGSWNNTIKALSVDGVEPSKENVKAAKYPISRPFNIATKGEGNALVKNFIEFIMSADGQGIIEAKGYVGVSDGARFESKKMKGKIIIAGSSSVSPVMEKLKEAYMALNPDVEIEIQTNDSSSGMLAAKEGTCDIGMASRDLKASEKEVLTGLTIARDGIAVVVNNQNRLSNISLADLRGIYTGNIRFWNQVK</sequence>
<dbReference type="Proteomes" id="UP000231134">
    <property type="component" value="Unassembled WGS sequence"/>
</dbReference>
<organism evidence="4 5">
    <name type="scientific">Hallerella succinigenes</name>
    <dbReference type="NCBI Taxonomy" id="1896222"/>
    <lineage>
        <taxon>Bacteria</taxon>
        <taxon>Pseudomonadati</taxon>
        <taxon>Fibrobacterota</taxon>
        <taxon>Fibrobacteria</taxon>
        <taxon>Fibrobacterales</taxon>
        <taxon>Fibrobacteraceae</taxon>
        <taxon>Hallerella</taxon>
    </lineage>
</organism>
<protein>
    <submittedName>
        <fullName evidence="4">Phosphate transport system substrate-binding protein</fullName>
    </submittedName>
</protein>
<evidence type="ECO:0000313" key="5">
    <source>
        <dbReference type="Proteomes" id="UP000231134"/>
    </source>
</evidence>
<dbReference type="InterPro" id="IPR024370">
    <property type="entry name" value="PBP_domain"/>
</dbReference>
<dbReference type="InterPro" id="IPR050811">
    <property type="entry name" value="Phosphate_ABC_transporter"/>
</dbReference>
<dbReference type="AlphaFoldDB" id="A0A2M9A5N3"/>
<dbReference type="Pfam" id="PF12849">
    <property type="entry name" value="PBP_like_2"/>
    <property type="match status" value="2"/>
</dbReference>
<dbReference type="Gene3D" id="3.40.190.10">
    <property type="entry name" value="Periplasmic binding protein-like II"/>
    <property type="match status" value="4"/>
</dbReference>
<accession>A0A2M9A5N3</accession>
<evidence type="ECO:0000256" key="1">
    <source>
        <dbReference type="ARBA" id="ARBA00022729"/>
    </source>
</evidence>
<dbReference type="EMBL" id="PGEX01000001">
    <property type="protein sequence ID" value="PJJ41009.1"/>
    <property type="molecule type" value="Genomic_DNA"/>
</dbReference>
<name>A0A2M9A5N3_9BACT</name>
<evidence type="ECO:0000313" key="4">
    <source>
        <dbReference type="EMBL" id="PJJ41009.1"/>
    </source>
</evidence>
<dbReference type="PANTHER" id="PTHR30570">
    <property type="entry name" value="PERIPLASMIC PHOSPHATE BINDING COMPONENT OF PHOSPHATE ABC TRANSPORTER"/>
    <property type="match status" value="1"/>
</dbReference>
<feature type="signal peptide" evidence="2">
    <location>
        <begin position="1"/>
        <end position="20"/>
    </location>
</feature>
<gene>
    <name evidence="4" type="ORF">BGX16_0963</name>
</gene>
<proteinExistence type="predicted"/>
<reference evidence="4 5" key="1">
    <citation type="submission" date="2017-11" db="EMBL/GenBank/DDBJ databases">
        <title>Animal gut microbial communities from fecal samples from Wisconsin, USA.</title>
        <authorList>
            <person name="Neumann A."/>
        </authorList>
    </citation>
    <scope>NUCLEOTIDE SEQUENCE [LARGE SCALE GENOMIC DNA]</scope>
    <source>
        <strain evidence="4 5">UWS3</strain>
    </source>
</reference>
<feature type="chain" id="PRO_5014818826" evidence="2">
    <location>
        <begin position="21"/>
        <end position="293"/>
    </location>
</feature>
<comment type="caution">
    <text evidence="4">The sequence shown here is derived from an EMBL/GenBank/DDBJ whole genome shotgun (WGS) entry which is preliminary data.</text>
</comment>
<dbReference type="OrthoDB" id="9790048at2"/>
<evidence type="ECO:0000256" key="2">
    <source>
        <dbReference type="SAM" id="SignalP"/>
    </source>
</evidence>
<keyword evidence="5" id="KW-1185">Reference proteome</keyword>
<dbReference type="SUPFAM" id="SSF53850">
    <property type="entry name" value="Periplasmic binding protein-like II"/>
    <property type="match status" value="2"/>
</dbReference>
<dbReference type="RefSeq" id="WP_100425026.1">
    <property type="nucleotide sequence ID" value="NZ_PGEX01000001.1"/>
</dbReference>
<keyword evidence="1 2" id="KW-0732">Signal</keyword>
<evidence type="ECO:0000259" key="3">
    <source>
        <dbReference type="Pfam" id="PF12849"/>
    </source>
</evidence>
<feature type="domain" description="PBP" evidence="3">
    <location>
        <begin position="183"/>
        <end position="291"/>
    </location>
</feature>
<feature type="domain" description="PBP" evidence="3">
    <location>
        <begin position="36"/>
        <end position="157"/>
    </location>
</feature>
<dbReference type="PROSITE" id="PS51257">
    <property type="entry name" value="PROKAR_LIPOPROTEIN"/>
    <property type="match status" value="1"/>
</dbReference>
<dbReference type="PANTHER" id="PTHR30570:SF1">
    <property type="entry name" value="PHOSPHATE-BINDING PROTEIN PSTS"/>
    <property type="match status" value="1"/>
</dbReference>